<feature type="compositionally biased region" description="Low complexity" evidence="1">
    <location>
        <begin position="9"/>
        <end position="28"/>
    </location>
</feature>
<feature type="region of interest" description="Disordered" evidence="1">
    <location>
        <begin position="1"/>
        <end position="195"/>
    </location>
</feature>
<feature type="region of interest" description="Disordered" evidence="1">
    <location>
        <begin position="670"/>
        <end position="796"/>
    </location>
</feature>
<keyword evidence="2" id="KW-0472">Membrane</keyword>
<feature type="compositionally biased region" description="Basic residues" evidence="1">
    <location>
        <begin position="138"/>
        <end position="149"/>
    </location>
</feature>
<feature type="compositionally biased region" description="Basic and acidic residues" evidence="1">
    <location>
        <begin position="121"/>
        <end position="137"/>
    </location>
</feature>
<feature type="region of interest" description="Disordered" evidence="1">
    <location>
        <begin position="908"/>
        <end position="1069"/>
    </location>
</feature>
<dbReference type="EMBL" id="VXIT01000009">
    <property type="protein sequence ID" value="KAA6410206.1"/>
    <property type="molecule type" value="Genomic_DNA"/>
</dbReference>
<sequence length="1331" mass="147000">MSGPSFGQTPRSSTSPAPSATSSLTAHSGAGSSVAEYDHAEAWSSHGGRSDGRPNQRGDHDQLAFDSQGAISARNNDEEGEREIRRHRPRTSGGFLLESIPATPSSQRTSKGHTMHGVGSRPEDKGKGKSEDADLHIQKRRSAHPRHGPKPSLGRSPLATVVTNESLSHESSRRSAQDQDEIISVPSNGSGKTGYHVDGDLAAGTNLRVSGDQRLLRPDPPPVNGFDMDSAQIVSLALNLSESRRRTTSAGGVPSVDGVGGRRHVSTGQLSAGLVMTGGSLRQHLQPQRRTSRNISPRLTTLGRPSPDPVHTGAWESPGSRSRSINASSINGSSIDNIPLEPSDATLSRAERARISLELSYEYRRLLQYLPALPAPSTSRPSTAKATSRKAMDNVQELGRSYNPLQYIRNRKVRARERKTFNAEAEGWKDVERVQEWVNKVAADRKGVTTVIDTDAPLPPYETPEGVKNNDASPVSSLRHPNGPRTTKQSRPRLDWMTTPWDLLADAYWLEQESNKKLIEDRHGNKLYLGISRLTSHQSRFSQDQPRVPNYRSDSIPRNLNRSESPETAPSTQGSVRQDSFGNERGRRQHHLRESIHSLQEQSGSRERKGPWHRNLIRSRSSSSSSRGGYMSRGRKHHKHSSIRDNFDSAVLEKQMMEMLEREIENDQWGTLGGVEGDMSEQIDHSRAQQANREGTGVTTGPRKTSARSERGEPLPDNPRSDYAPTSTRVSFDAERGQKPRTSFEDVDNTAPSSPTTDGFVPSIAINLSPPASRSVSPTKKPLSSRLSNFKSSRSKERQFIDENDFAVEVGSTRSGLRPAVSKRRSAHYTGMERAASPVDGLLSPKSAEKFGKELRRSGSKKVKGSKEFGEPESRLWGLLKGPGKIGETVGSGVSKVGYLLWKRDNAGNNLRAESPVSSYPSEPSDSDYDSGAGGRTRYDRGRQSGTGTDDEDLARLSRKSTNNESPKYHISNLPSFKSSFKRDEQARSPNLGLPDDHHITRQQREQKERGRSSRFEQLAPPKMDMRSISPSPSRPGLASRTAPRGRESDPSSRGSRPSSLAPSVTGVRRASQGLNTILGLPGTFGRHGTFAPPVTGLAGLDVRRRSSQLPDLERKRHWSISDCGVPDARGTVTRRDIDRVRALLLSSGIKANEICRRAQEIRDPPSPLLQKLKAITKAPLPEVSRSQEHVLAARILVRNIDDGNAQLKEAAERLRINTVDRLHDQIKAIDEKISSTLTPLVRACADEADAFGAELTTTHTLSVKQLNDSLNTMMRRRRRRLKWVRKGGYVLLEWTLLGIMWWVWLIVVIIKFFRGAIVALIRGLRWLFWL</sequence>
<dbReference type="PANTHER" id="PTHR38426:SF1">
    <property type="entry name" value="MAINTENANCE OF TELOMERE CAPPING PROTEIN 4"/>
    <property type="match status" value="1"/>
</dbReference>
<dbReference type="PANTHER" id="PTHR38426">
    <property type="entry name" value="MAINTENANCE OF TELOMERE CAPPING PROTEIN 4"/>
    <property type="match status" value="1"/>
</dbReference>
<evidence type="ECO:0000313" key="4">
    <source>
        <dbReference type="Proteomes" id="UP000324767"/>
    </source>
</evidence>
<feature type="region of interest" description="Disordered" evidence="1">
    <location>
        <begin position="537"/>
        <end position="649"/>
    </location>
</feature>
<dbReference type="InterPro" id="IPR038769">
    <property type="entry name" value="MTC4"/>
</dbReference>
<evidence type="ECO:0000256" key="2">
    <source>
        <dbReference type="SAM" id="Phobius"/>
    </source>
</evidence>
<dbReference type="OrthoDB" id="310895at2759"/>
<feature type="compositionally biased region" description="Low complexity" evidence="1">
    <location>
        <begin position="618"/>
        <end position="632"/>
    </location>
</feature>
<protein>
    <submittedName>
        <fullName evidence="3">Uncharacterized protein</fullName>
    </submittedName>
</protein>
<keyword evidence="2" id="KW-1133">Transmembrane helix</keyword>
<accession>A0A5M8PMT0</accession>
<feature type="compositionally biased region" description="Basic and acidic residues" evidence="1">
    <location>
        <begin position="847"/>
        <end position="857"/>
    </location>
</feature>
<feature type="region of interest" description="Disordered" evidence="1">
    <location>
        <begin position="453"/>
        <end position="493"/>
    </location>
</feature>
<feature type="compositionally biased region" description="Basic and acidic residues" evidence="1">
    <location>
        <begin position="582"/>
        <end position="596"/>
    </location>
</feature>
<dbReference type="Proteomes" id="UP000324767">
    <property type="component" value="Unassembled WGS sequence"/>
</dbReference>
<feature type="compositionally biased region" description="Basic and acidic residues" evidence="1">
    <location>
        <begin position="167"/>
        <end position="177"/>
    </location>
</feature>
<proteinExistence type="predicted"/>
<comment type="caution">
    <text evidence="3">The sequence shown here is derived from an EMBL/GenBank/DDBJ whole genome shotgun (WGS) entry which is preliminary data.</text>
</comment>
<name>A0A5M8PMT0_9LECA</name>
<keyword evidence="2" id="KW-0812">Transmembrane</keyword>
<organism evidence="3 4">
    <name type="scientific">Lasallia pustulata</name>
    <dbReference type="NCBI Taxonomy" id="136370"/>
    <lineage>
        <taxon>Eukaryota</taxon>
        <taxon>Fungi</taxon>
        <taxon>Dikarya</taxon>
        <taxon>Ascomycota</taxon>
        <taxon>Pezizomycotina</taxon>
        <taxon>Lecanoromycetes</taxon>
        <taxon>OSLEUM clade</taxon>
        <taxon>Umbilicariomycetidae</taxon>
        <taxon>Umbilicariales</taxon>
        <taxon>Umbilicariaceae</taxon>
        <taxon>Lasallia</taxon>
    </lineage>
</organism>
<feature type="region of interest" description="Disordered" evidence="1">
    <location>
        <begin position="813"/>
        <end position="891"/>
    </location>
</feature>
<feature type="compositionally biased region" description="Basic and acidic residues" evidence="1">
    <location>
        <begin position="865"/>
        <end position="874"/>
    </location>
</feature>
<feature type="compositionally biased region" description="Basic and acidic residues" evidence="1">
    <location>
        <begin position="732"/>
        <end position="744"/>
    </location>
</feature>
<feature type="compositionally biased region" description="Low complexity" evidence="1">
    <location>
        <begin position="914"/>
        <end position="924"/>
    </location>
</feature>
<feature type="compositionally biased region" description="Low complexity" evidence="1">
    <location>
        <begin position="317"/>
        <end position="339"/>
    </location>
</feature>
<feature type="compositionally biased region" description="Polar residues" evidence="1">
    <location>
        <begin position="552"/>
        <end position="581"/>
    </location>
</feature>
<feature type="compositionally biased region" description="Low complexity" evidence="1">
    <location>
        <begin position="1052"/>
        <end position="1064"/>
    </location>
</feature>
<feature type="region of interest" description="Disordered" evidence="1">
    <location>
        <begin position="282"/>
        <end position="341"/>
    </location>
</feature>
<feature type="compositionally biased region" description="Polar residues" evidence="1">
    <location>
        <begin position="376"/>
        <end position="386"/>
    </location>
</feature>
<feature type="compositionally biased region" description="Polar residues" evidence="1">
    <location>
        <begin position="688"/>
        <end position="703"/>
    </location>
</feature>
<feature type="compositionally biased region" description="Polar residues" evidence="1">
    <location>
        <begin position="283"/>
        <end position="299"/>
    </location>
</feature>
<feature type="transmembrane region" description="Helical" evidence="2">
    <location>
        <begin position="1300"/>
        <end position="1322"/>
    </location>
</feature>
<evidence type="ECO:0000256" key="1">
    <source>
        <dbReference type="SAM" id="MobiDB-lite"/>
    </source>
</evidence>
<feature type="compositionally biased region" description="Basic and acidic residues" evidence="1">
    <location>
        <begin position="48"/>
        <end position="63"/>
    </location>
</feature>
<feature type="compositionally biased region" description="Basic and acidic residues" evidence="1">
    <location>
        <begin position="995"/>
        <end position="1015"/>
    </location>
</feature>
<feature type="region of interest" description="Disordered" evidence="1">
    <location>
        <begin position="373"/>
        <end position="398"/>
    </location>
</feature>
<evidence type="ECO:0000313" key="3">
    <source>
        <dbReference type="EMBL" id="KAA6410206.1"/>
    </source>
</evidence>
<reference evidence="3 4" key="1">
    <citation type="submission" date="2019-09" db="EMBL/GenBank/DDBJ databases">
        <title>The hologenome of the rock-dwelling lichen Lasallia pustulata.</title>
        <authorList>
            <person name="Greshake Tzovaras B."/>
            <person name="Segers F."/>
            <person name="Bicker A."/>
            <person name="Dal Grande F."/>
            <person name="Otte J."/>
            <person name="Hankeln T."/>
            <person name="Schmitt I."/>
            <person name="Ebersberger I."/>
        </authorList>
    </citation>
    <scope>NUCLEOTIDE SEQUENCE [LARGE SCALE GENOMIC DNA]</scope>
    <source>
        <strain evidence="3">A1-1</strain>
    </source>
</reference>
<gene>
    <name evidence="3" type="ORF">FRX48_05627</name>
</gene>